<proteinExistence type="inferred from homology"/>
<dbReference type="PANTHER" id="PTHR30097">
    <property type="entry name" value="CATION EFFLUX SYSTEM PROTEIN CUSB"/>
    <property type="match status" value="1"/>
</dbReference>
<dbReference type="PROSITE" id="PS51257">
    <property type="entry name" value="PROKAR_LIPOPROTEIN"/>
    <property type="match status" value="1"/>
</dbReference>
<sequence length="370" mass="41179">MKSYKFPFILLLTSLIVSCSKEEAKVEEVASTAKSSVQVSDEALKNVTTVRADSINDFSKFNTVGEISFDEDNVVRIFPIVSGSVEKVYVSLGDYVKSGQRLATILSTDVIAFQKEYSIAKFNLEVAEKGFERTKELFKSNIASTKDYTEAENQYNNALAEFREKEKKLELYGASNNPDAVFELYAPKSGFIVERNVNEGQQIRTDNNASIFTISDLKTIWVWANIYESDLSKVHVGDTMEVTALAYPEKVYKGTVSKINTILDRDSRIIKVRTEVDNTDALLKPEMFASVTMVSSIGSRVLALPTASVITESNKTFVMKQLGKNEFTKVEVKVGKTVGDHTQILDGVKAGDIIARDYSLFLMTAFNNAK</sequence>
<dbReference type="PANTHER" id="PTHR30097:SF4">
    <property type="entry name" value="SLR6042 PROTEIN"/>
    <property type="match status" value="1"/>
</dbReference>
<evidence type="ECO:0000259" key="3">
    <source>
        <dbReference type="Pfam" id="PF25893"/>
    </source>
</evidence>
<dbReference type="InterPro" id="IPR058792">
    <property type="entry name" value="Beta-barrel_RND_2"/>
</dbReference>
<dbReference type="InterPro" id="IPR006143">
    <property type="entry name" value="RND_pump_MFP"/>
</dbReference>
<dbReference type="Pfam" id="PF25893">
    <property type="entry name" value="HH_CzcB"/>
    <property type="match status" value="1"/>
</dbReference>
<protein>
    <submittedName>
        <fullName evidence="6">Efflux RND transporter periplasmic adaptor subunit</fullName>
    </submittedName>
</protein>
<dbReference type="InterPro" id="IPR051909">
    <property type="entry name" value="MFP_Cation_Efflux"/>
</dbReference>
<gene>
    <name evidence="6" type="ORF">D0X99_07000</name>
</gene>
<comment type="caution">
    <text evidence="6">The sequence shown here is derived from an EMBL/GenBank/DDBJ whole genome shotgun (WGS) entry which is preliminary data.</text>
</comment>
<dbReference type="EMBL" id="QXML01000002">
    <property type="protein sequence ID" value="RIW17463.1"/>
    <property type="molecule type" value="Genomic_DNA"/>
</dbReference>
<evidence type="ECO:0000256" key="2">
    <source>
        <dbReference type="ARBA" id="ARBA00022448"/>
    </source>
</evidence>
<dbReference type="SUPFAM" id="SSF111369">
    <property type="entry name" value="HlyD-like secretion proteins"/>
    <property type="match status" value="1"/>
</dbReference>
<dbReference type="GO" id="GO:0015679">
    <property type="term" value="P:plasma membrane copper ion transport"/>
    <property type="evidence" value="ECO:0007669"/>
    <property type="project" value="TreeGrafter"/>
</dbReference>
<dbReference type="Gene3D" id="2.40.50.100">
    <property type="match status" value="1"/>
</dbReference>
<dbReference type="NCBIfam" id="TIGR01730">
    <property type="entry name" value="RND_mfp"/>
    <property type="match status" value="1"/>
</dbReference>
<dbReference type="Pfam" id="PF25973">
    <property type="entry name" value="BSH_CzcB"/>
    <property type="match status" value="1"/>
</dbReference>
<dbReference type="Gene3D" id="2.40.420.20">
    <property type="match status" value="1"/>
</dbReference>
<evidence type="ECO:0000259" key="4">
    <source>
        <dbReference type="Pfam" id="PF25954"/>
    </source>
</evidence>
<dbReference type="GO" id="GO:0030313">
    <property type="term" value="C:cell envelope"/>
    <property type="evidence" value="ECO:0007669"/>
    <property type="project" value="TreeGrafter"/>
</dbReference>
<evidence type="ECO:0000256" key="1">
    <source>
        <dbReference type="ARBA" id="ARBA00009477"/>
    </source>
</evidence>
<accession>A0A418PVC3</accession>
<comment type="similarity">
    <text evidence="1">Belongs to the membrane fusion protein (MFP) (TC 8.A.1) family.</text>
</comment>
<dbReference type="OrthoDB" id="9806939at2"/>
<dbReference type="GO" id="GO:0022857">
    <property type="term" value="F:transmembrane transporter activity"/>
    <property type="evidence" value="ECO:0007669"/>
    <property type="project" value="InterPro"/>
</dbReference>
<dbReference type="GO" id="GO:0016020">
    <property type="term" value="C:membrane"/>
    <property type="evidence" value="ECO:0007669"/>
    <property type="project" value="InterPro"/>
</dbReference>
<dbReference type="Pfam" id="PF25954">
    <property type="entry name" value="Beta-barrel_RND_2"/>
    <property type="match status" value="1"/>
</dbReference>
<dbReference type="GO" id="GO:0060003">
    <property type="term" value="P:copper ion export"/>
    <property type="evidence" value="ECO:0007669"/>
    <property type="project" value="TreeGrafter"/>
</dbReference>
<keyword evidence="7" id="KW-1185">Reference proteome</keyword>
<evidence type="ECO:0000313" key="6">
    <source>
        <dbReference type="EMBL" id="RIW17463.1"/>
    </source>
</evidence>
<dbReference type="AlphaFoldDB" id="A0A418PVC3"/>
<dbReference type="FunFam" id="2.40.30.170:FF:000010">
    <property type="entry name" value="Efflux RND transporter periplasmic adaptor subunit"/>
    <property type="match status" value="1"/>
</dbReference>
<reference evidence="6 7" key="1">
    <citation type="submission" date="2018-09" db="EMBL/GenBank/DDBJ databases">
        <authorList>
            <person name="Wang X."/>
            <person name="Du Z."/>
        </authorList>
    </citation>
    <scope>NUCLEOTIDE SEQUENCE [LARGE SCALE GENOMIC DNA]</scope>
    <source>
        <strain evidence="6 7">N3</strain>
    </source>
</reference>
<dbReference type="RefSeq" id="WP_119476900.1">
    <property type="nucleotide sequence ID" value="NZ_QXML01000002.1"/>
</dbReference>
<dbReference type="InterPro" id="IPR058648">
    <property type="entry name" value="HH_CzcB-like"/>
</dbReference>
<feature type="domain" description="CzcB-like alpha-helical hairpin" evidence="3">
    <location>
        <begin position="115"/>
        <end position="169"/>
    </location>
</feature>
<feature type="domain" description="CzcB-like barrel-sandwich hybrid" evidence="5">
    <location>
        <begin position="74"/>
        <end position="216"/>
    </location>
</feature>
<feature type="domain" description="CusB-like beta-barrel" evidence="4">
    <location>
        <begin position="219"/>
        <end position="294"/>
    </location>
</feature>
<evidence type="ECO:0000259" key="5">
    <source>
        <dbReference type="Pfam" id="PF25973"/>
    </source>
</evidence>
<dbReference type="InterPro" id="IPR058647">
    <property type="entry name" value="BSH_CzcB-like"/>
</dbReference>
<dbReference type="Gene3D" id="2.40.30.170">
    <property type="match status" value="1"/>
</dbReference>
<organism evidence="6 7">
    <name type="scientific">Algoriphagus lacus</name>
    <dbReference type="NCBI Taxonomy" id="2056311"/>
    <lineage>
        <taxon>Bacteria</taxon>
        <taxon>Pseudomonadati</taxon>
        <taxon>Bacteroidota</taxon>
        <taxon>Cytophagia</taxon>
        <taxon>Cytophagales</taxon>
        <taxon>Cyclobacteriaceae</taxon>
        <taxon>Algoriphagus</taxon>
    </lineage>
</organism>
<dbReference type="Gene3D" id="1.10.287.470">
    <property type="entry name" value="Helix hairpin bin"/>
    <property type="match status" value="1"/>
</dbReference>
<evidence type="ECO:0000313" key="7">
    <source>
        <dbReference type="Proteomes" id="UP000283522"/>
    </source>
</evidence>
<name>A0A418PVC3_9BACT</name>
<dbReference type="Proteomes" id="UP000283522">
    <property type="component" value="Unassembled WGS sequence"/>
</dbReference>
<keyword evidence="2" id="KW-0813">Transport</keyword>